<keyword evidence="2" id="KW-1185">Reference proteome</keyword>
<gene>
    <name evidence="1" type="ORF">M378DRAFT_967403</name>
</gene>
<proteinExistence type="predicted"/>
<evidence type="ECO:0000313" key="1">
    <source>
        <dbReference type="EMBL" id="KIL59804.1"/>
    </source>
</evidence>
<accession>A0A0C2T061</accession>
<sequence>MYAWIIDFLCELGLRIGTIAGIWKRNKRFAAPGVIRGSKVEYFEQLVSIKGVGRGIDIGRSSILQSQSISATNAKNMHQYLKLLSLSTSSFRSPSLGSVDQIAKYSKKCFLDDLLIGDPGSVSHLK</sequence>
<organism evidence="1 2">
    <name type="scientific">Amanita muscaria (strain Koide BX008)</name>
    <dbReference type="NCBI Taxonomy" id="946122"/>
    <lineage>
        <taxon>Eukaryota</taxon>
        <taxon>Fungi</taxon>
        <taxon>Dikarya</taxon>
        <taxon>Basidiomycota</taxon>
        <taxon>Agaricomycotina</taxon>
        <taxon>Agaricomycetes</taxon>
        <taxon>Agaricomycetidae</taxon>
        <taxon>Agaricales</taxon>
        <taxon>Pluteineae</taxon>
        <taxon>Amanitaceae</taxon>
        <taxon>Amanita</taxon>
    </lineage>
</organism>
<protein>
    <submittedName>
        <fullName evidence="1">Uncharacterized protein</fullName>
    </submittedName>
</protein>
<dbReference type="Proteomes" id="UP000054549">
    <property type="component" value="Unassembled WGS sequence"/>
</dbReference>
<dbReference type="InParanoid" id="A0A0C2T061"/>
<dbReference type="AlphaFoldDB" id="A0A0C2T061"/>
<evidence type="ECO:0000313" key="2">
    <source>
        <dbReference type="Proteomes" id="UP000054549"/>
    </source>
</evidence>
<reference evidence="1 2" key="1">
    <citation type="submission" date="2014-04" db="EMBL/GenBank/DDBJ databases">
        <title>Evolutionary Origins and Diversification of the Mycorrhizal Mutualists.</title>
        <authorList>
            <consortium name="DOE Joint Genome Institute"/>
            <consortium name="Mycorrhizal Genomics Consortium"/>
            <person name="Kohler A."/>
            <person name="Kuo A."/>
            <person name="Nagy L.G."/>
            <person name="Floudas D."/>
            <person name="Copeland A."/>
            <person name="Barry K.W."/>
            <person name="Cichocki N."/>
            <person name="Veneault-Fourrey C."/>
            <person name="LaButti K."/>
            <person name="Lindquist E.A."/>
            <person name="Lipzen A."/>
            <person name="Lundell T."/>
            <person name="Morin E."/>
            <person name="Murat C."/>
            <person name="Riley R."/>
            <person name="Ohm R."/>
            <person name="Sun H."/>
            <person name="Tunlid A."/>
            <person name="Henrissat B."/>
            <person name="Grigoriev I.V."/>
            <person name="Hibbett D.S."/>
            <person name="Martin F."/>
        </authorList>
    </citation>
    <scope>NUCLEOTIDE SEQUENCE [LARGE SCALE GENOMIC DNA]</scope>
    <source>
        <strain evidence="1 2">Koide BX008</strain>
    </source>
</reference>
<dbReference type="HOGENOM" id="CLU_1981102_0_0_1"/>
<name>A0A0C2T061_AMAMK</name>
<dbReference type="EMBL" id="KN818309">
    <property type="protein sequence ID" value="KIL59804.1"/>
    <property type="molecule type" value="Genomic_DNA"/>
</dbReference>